<reference evidence="2 3" key="1">
    <citation type="submission" date="2016-05" db="EMBL/GenBank/DDBJ databases">
        <title>Comparative genomics of biotechnologically important yeasts.</title>
        <authorList>
            <consortium name="DOE Joint Genome Institute"/>
            <person name="Riley R."/>
            <person name="Haridas S."/>
            <person name="Wolfe K.H."/>
            <person name="Lopes M.R."/>
            <person name="Hittinger C.T."/>
            <person name="Goker M."/>
            <person name="Salamov A."/>
            <person name="Wisecaver J."/>
            <person name="Long T.M."/>
            <person name="Aerts A.L."/>
            <person name="Barry K."/>
            <person name="Choi C."/>
            <person name="Clum A."/>
            <person name="Coughlan A.Y."/>
            <person name="Deshpande S."/>
            <person name="Douglass A.P."/>
            <person name="Hanson S.J."/>
            <person name="Klenk H.-P."/>
            <person name="LaButti K."/>
            <person name="Lapidus A."/>
            <person name="Lindquist E."/>
            <person name="Lipzen A."/>
            <person name="Meier-kolthoff J.P."/>
            <person name="Ohm R.A."/>
            <person name="Otillar R.P."/>
            <person name="Pangilinan J."/>
            <person name="Peng Y."/>
            <person name="Rokas A."/>
            <person name="Rosa C.A."/>
            <person name="Scheuner C."/>
            <person name="Sibirny A.A."/>
            <person name="Slot J.C."/>
            <person name="Stielow J.B."/>
            <person name="Sun H."/>
            <person name="Kurtzman C.P."/>
            <person name="Blackwell M."/>
            <person name="Grigoriev I.V."/>
            <person name="Jeffries T.W."/>
        </authorList>
    </citation>
    <scope>NUCLEOTIDE SEQUENCE [LARGE SCALE GENOMIC DNA]</scope>
    <source>
        <strain evidence="2 3">NRRL YB-4993</strain>
    </source>
</reference>
<gene>
    <name evidence="2" type="ORF">METBIDRAFT_12000</name>
</gene>
<proteinExistence type="predicted"/>
<organism evidence="2 3">
    <name type="scientific">Metschnikowia bicuspidata var. bicuspidata NRRL YB-4993</name>
    <dbReference type="NCBI Taxonomy" id="869754"/>
    <lineage>
        <taxon>Eukaryota</taxon>
        <taxon>Fungi</taxon>
        <taxon>Dikarya</taxon>
        <taxon>Ascomycota</taxon>
        <taxon>Saccharomycotina</taxon>
        <taxon>Pichiomycetes</taxon>
        <taxon>Metschnikowiaceae</taxon>
        <taxon>Metschnikowia</taxon>
    </lineage>
</organism>
<keyword evidence="3" id="KW-1185">Reference proteome</keyword>
<accession>A0A1A0HC80</accession>
<dbReference type="AlphaFoldDB" id="A0A1A0HC80"/>
<protein>
    <submittedName>
        <fullName evidence="2">Uncharacterized protein</fullName>
    </submittedName>
</protein>
<feature type="compositionally biased region" description="Basic and acidic residues" evidence="1">
    <location>
        <begin position="55"/>
        <end position="65"/>
    </location>
</feature>
<evidence type="ECO:0000256" key="1">
    <source>
        <dbReference type="SAM" id="MobiDB-lite"/>
    </source>
</evidence>
<evidence type="ECO:0000313" key="2">
    <source>
        <dbReference type="EMBL" id="OBA21498.1"/>
    </source>
</evidence>
<feature type="region of interest" description="Disordered" evidence="1">
    <location>
        <begin position="45"/>
        <end position="65"/>
    </location>
</feature>
<dbReference type="Proteomes" id="UP000092555">
    <property type="component" value="Unassembled WGS sequence"/>
</dbReference>
<comment type="caution">
    <text evidence="2">The sequence shown here is derived from an EMBL/GenBank/DDBJ whole genome shotgun (WGS) entry which is preliminary data.</text>
</comment>
<name>A0A1A0HC80_9ASCO</name>
<dbReference type="OrthoDB" id="4093861at2759"/>
<evidence type="ECO:0000313" key="3">
    <source>
        <dbReference type="Proteomes" id="UP000092555"/>
    </source>
</evidence>
<dbReference type="RefSeq" id="XP_018712008.1">
    <property type="nucleotide sequence ID" value="XM_018854142.1"/>
</dbReference>
<sequence length="125" mass="13680">MEEEKIAIVAQPDSGAENGKTRGTTLKKLQGLVERDLLKERTMLDELGGPSQGGRPDHAGYDQDGFKVPVRKIPLDGQFSGPELKELVELSKDKGLLKDDVSVRATASNEISKHMEIAEPKREKG</sequence>
<dbReference type="EMBL" id="LXTC01000003">
    <property type="protein sequence ID" value="OBA21498.1"/>
    <property type="molecule type" value="Genomic_DNA"/>
</dbReference>
<dbReference type="GeneID" id="30027118"/>